<gene>
    <name evidence="2" type="ORF">BDCG_09071</name>
</gene>
<feature type="region of interest" description="Disordered" evidence="1">
    <location>
        <begin position="119"/>
        <end position="145"/>
    </location>
</feature>
<sequence>MKREVSPWREEDLPRQAENSFTALDVRVTRRRLTMEEVEMEKVLMSVRDRMSWREVGGSQPPALGSVALWAAWDQNEATASHDTRRGFSPYGNITPALVGRSVGYWSIRRCPTARLGQGCSRPWPRRPNGKMTSSPPPGHHHEGLFGKSLAASRSHVGYDWAAESVLLLIRRKLPSSGRTYSSVFMPETRLAALNYAVVDLTEYPAHTRAGRGSLKGHPRFLGASLLTN</sequence>
<proteinExistence type="predicted"/>
<dbReference type="EMBL" id="EQ999985">
    <property type="protein sequence ID" value="EEQ85802.2"/>
    <property type="molecule type" value="Genomic_DNA"/>
</dbReference>
<dbReference type="Proteomes" id="UP000002039">
    <property type="component" value="Unassembled WGS sequence"/>
</dbReference>
<keyword evidence="3" id="KW-1185">Reference proteome</keyword>
<accession>A0ABP2EQB9</accession>
<evidence type="ECO:0000313" key="2">
    <source>
        <dbReference type="EMBL" id="EEQ85802.2"/>
    </source>
</evidence>
<protein>
    <submittedName>
        <fullName evidence="2">Uncharacterized protein</fullName>
    </submittedName>
</protein>
<dbReference type="GeneID" id="69030536"/>
<dbReference type="RefSeq" id="XP_045273472.1">
    <property type="nucleotide sequence ID" value="XM_045424847.1"/>
</dbReference>
<evidence type="ECO:0000256" key="1">
    <source>
        <dbReference type="SAM" id="MobiDB-lite"/>
    </source>
</evidence>
<name>A0ABP2EQB9_AJEDR</name>
<reference evidence="3" key="1">
    <citation type="journal article" date="2015" name="PLoS Genet.">
        <title>The dynamic genome and transcriptome of the human fungal pathogen Blastomyces and close relative Emmonsia.</title>
        <authorList>
            <person name="Munoz J.F."/>
            <person name="Gauthier G.M."/>
            <person name="Desjardins C.A."/>
            <person name="Gallo J.E."/>
            <person name="Holder J."/>
            <person name="Sullivan T.D."/>
            <person name="Marty A.J."/>
            <person name="Carmen J.C."/>
            <person name="Chen Z."/>
            <person name="Ding L."/>
            <person name="Gujja S."/>
            <person name="Magrini V."/>
            <person name="Misas E."/>
            <person name="Mitreva M."/>
            <person name="Priest M."/>
            <person name="Saif S."/>
            <person name="Whiston E.A."/>
            <person name="Young S."/>
            <person name="Zeng Q."/>
            <person name="Goldman W.E."/>
            <person name="Mardis E.R."/>
            <person name="Taylor J.W."/>
            <person name="McEwen J.G."/>
            <person name="Clay O.K."/>
            <person name="Klein B.S."/>
            <person name="Cuomo C.A."/>
        </authorList>
    </citation>
    <scope>NUCLEOTIDE SEQUENCE [LARGE SCALE GENOMIC DNA]</scope>
    <source>
        <strain evidence="3">ER-3 / ATCC MYA-2586</strain>
    </source>
</reference>
<evidence type="ECO:0000313" key="3">
    <source>
        <dbReference type="Proteomes" id="UP000002039"/>
    </source>
</evidence>
<organism evidence="2 3">
    <name type="scientific">Ajellomyces dermatitidis (strain ER-3 / ATCC MYA-2586)</name>
    <name type="common">Blastomyces dermatitidis</name>
    <dbReference type="NCBI Taxonomy" id="559297"/>
    <lineage>
        <taxon>Eukaryota</taxon>
        <taxon>Fungi</taxon>
        <taxon>Dikarya</taxon>
        <taxon>Ascomycota</taxon>
        <taxon>Pezizomycotina</taxon>
        <taxon>Eurotiomycetes</taxon>
        <taxon>Eurotiomycetidae</taxon>
        <taxon>Onygenales</taxon>
        <taxon>Ajellomycetaceae</taxon>
        <taxon>Blastomyces</taxon>
    </lineage>
</organism>